<comment type="similarity">
    <text evidence="1">Belongs to the N-Me-Phe pilin family.</text>
</comment>
<dbReference type="RefSeq" id="WP_116689104.1">
    <property type="nucleotide sequence ID" value="NZ_CAWNYD010000016.1"/>
</dbReference>
<dbReference type="InterPro" id="IPR012902">
    <property type="entry name" value="N_methyl_site"/>
</dbReference>
<keyword evidence="3" id="KW-0472">Membrane</keyword>
<dbReference type="SUPFAM" id="SSF54523">
    <property type="entry name" value="Pili subunits"/>
    <property type="match status" value="1"/>
</dbReference>
<organism evidence="4 5">
    <name type="scientific">Pelagibaculum spongiae</name>
    <dbReference type="NCBI Taxonomy" id="2080658"/>
    <lineage>
        <taxon>Bacteria</taxon>
        <taxon>Pseudomonadati</taxon>
        <taxon>Pseudomonadota</taxon>
        <taxon>Gammaproteobacteria</taxon>
        <taxon>Oceanospirillales</taxon>
        <taxon>Pelagibaculum</taxon>
    </lineage>
</organism>
<dbReference type="Pfam" id="PF00114">
    <property type="entry name" value="Pilin"/>
    <property type="match status" value="1"/>
</dbReference>
<evidence type="ECO:0000256" key="2">
    <source>
        <dbReference type="ARBA" id="ARBA00022481"/>
    </source>
</evidence>
<evidence type="ECO:0008006" key="6">
    <source>
        <dbReference type="Google" id="ProtNLM"/>
    </source>
</evidence>
<keyword evidence="3" id="KW-0812">Transmembrane</keyword>
<dbReference type="Pfam" id="PF07963">
    <property type="entry name" value="N_methyl"/>
    <property type="match status" value="1"/>
</dbReference>
<dbReference type="Proteomes" id="UP000244906">
    <property type="component" value="Unassembled WGS sequence"/>
</dbReference>
<comment type="caution">
    <text evidence="4">The sequence shown here is derived from an EMBL/GenBank/DDBJ whole genome shotgun (WGS) entry which is preliminary data.</text>
</comment>
<dbReference type="InterPro" id="IPR045584">
    <property type="entry name" value="Pilin-like"/>
</dbReference>
<dbReference type="GO" id="GO:0009289">
    <property type="term" value="C:pilus"/>
    <property type="evidence" value="ECO:0007669"/>
    <property type="project" value="InterPro"/>
</dbReference>
<evidence type="ECO:0000256" key="3">
    <source>
        <dbReference type="SAM" id="Phobius"/>
    </source>
</evidence>
<gene>
    <name evidence="4" type="ORF">DC094_21100</name>
</gene>
<proteinExistence type="inferred from homology"/>
<dbReference type="Gene3D" id="3.30.700.10">
    <property type="entry name" value="Glycoprotein, Type 4 Pilin"/>
    <property type="match status" value="1"/>
</dbReference>
<protein>
    <recommendedName>
        <fullName evidence="6">Prepilin-type cleavage/methylation domain-containing protein</fullName>
    </recommendedName>
</protein>
<dbReference type="GO" id="GO:0007155">
    <property type="term" value="P:cell adhesion"/>
    <property type="evidence" value="ECO:0007669"/>
    <property type="project" value="InterPro"/>
</dbReference>
<name>A0A2V1GWB7_9GAMM</name>
<evidence type="ECO:0000313" key="5">
    <source>
        <dbReference type="Proteomes" id="UP000244906"/>
    </source>
</evidence>
<accession>A0A2V1GWB7</accession>
<evidence type="ECO:0000313" key="4">
    <source>
        <dbReference type="EMBL" id="PVZ63409.1"/>
    </source>
</evidence>
<dbReference type="EMBL" id="QDDL01000016">
    <property type="protein sequence ID" value="PVZ63409.1"/>
    <property type="molecule type" value="Genomic_DNA"/>
</dbReference>
<dbReference type="InterPro" id="IPR001082">
    <property type="entry name" value="Pilin"/>
</dbReference>
<feature type="transmembrane region" description="Helical" evidence="3">
    <location>
        <begin position="12"/>
        <end position="30"/>
    </location>
</feature>
<evidence type="ECO:0000256" key="1">
    <source>
        <dbReference type="ARBA" id="ARBA00005233"/>
    </source>
</evidence>
<sequence>MNKYSGLTLIELMLVLLVVGFVSIYSFLAYEKNLNRARFSEVLSEISSIKIDVNEFAAMHLRFPSMVERFYGKDYKFYQRDIFMSTWSSDDLYVIQIKILDNGFVEHIQFYGKLSPLHPGTISWNCLVESQTLGGPGSARFAPNSCVHQNVFVYENKP</sequence>
<reference evidence="4 5" key="1">
    <citation type="submission" date="2018-04" db="EMBL/GenBank/DDBJ databases">
        <title>Thalassorhabdus spongiae gen. nov., sp. nov., isolated from a marine sponge in South-West Iceland.</title>
        <authorList>
            <person name="Knobloch S."/>
            <person name="Daussin A."/>
            <person name="Johannsson R."/>
            <person name="Marteinsson V.T."/>
        </authorList>
    </citation>
    <scope>NUCLEOTIDE SEQUENCE [LARGE SCALE GENOMIC DNA]</scope>
    <source>
        <strain evidence="4 5">Hp12</strain>
    </source>
</reference>
<keyword evidence="2" id="KW-0488">Methylation</keyword>
<keyword evidence="3" id="KW-1133">Transmembrane helix</keyword>
<keyword evidence="5" id="KW-1185">Reference proteome</keyword>
<dbReference type="AlphaFoldDB" id="A0A2V1GWB7"/>